<dbReference type="OrthoDB" id="6395228at2"/>
<dbReference type="EMBL" id="PTRA01000005">
    <property type="protein sequence ID" value="PQA54941.1"/>
    <property type="molecule type" value="Genomic_DNA"/>
</dbReference>
<proteinExistence type="predicted"/>
<keyword evidence="2" id="KW-1185">Reference proteome</keyword>
<evidence type="ECO:0000313" key="2">
    <source>
        <dbReference type="Proteomes" id="UP000239590"/>
    </source>
</evidence>
<reference evidence="2" key="1">
    <citation type="submission" date="2018-02" db="EMBL/GenBank/DDBJ databases">
        <title>Genome sequencing of Solimonas sp. HR-BB.</title>
        <authorList>
            <person name="Lee Y."/>
            <person name="Jeon C.O."/>
        </authorList>
    </citation>
    <scope>NUCLEOTIDE SEQUENCE [LARGE SCALE GENOMIC DNA]</scope>
    <source>
        <strain evidence="2">HR-U</strain>
    </source>
</reference>
<gene>
    <name evidence="1" type="ORF">C5O19_20545</name>
</gene>
<dbReference type="AlphaFoldDB" id="A0A2S7IGY1"/>
<evidence type="ECO:0000313" key="1">
    <source>
        <dbReference type="EMBL" id="PQA54941.1"/>
    </source>
</evidence>
<comment type="caution">
    <text evidence="1">The sequence shown here is derived from an EMBL/GenBank/DDBJ whole genome shotgun (WGS) entry which is preliminary data.</text>
</comment>
<sequence>MLLTASFAILAKTFILKKTINFIKIMKKIFLLTVLLLTSIFSKAQYKVDFTEKFKKENQGKYKIEINEVKELVHIMIAITPSGIENDDMIEQKGKYYQDVIAHFKPYKNEPIIKTFDSLMVASAYNYIFLTGNGISYDFKGNKLVKNKIFDFPATAVSKSKITENPITTYKTSIEDFARKSKFREFYKSHKPYYAEIVSNYEKNANLGKQWKWLEKNFKTVQNSYAIFCSPLINSLNYTGDFVNNNFKLIYMVLPPLDKLEKLSERENELFNTRVMFTEIDHNYVKKPTIANQETINQYFKDRKAWTNEGIEGISAYPNPIKVFDEYMTFGVFVLYCKDNYDTKDFLSAKENVILLMKERGFPKMQEFTEKLLKVRSENPDKKIDDIYPEFLKLFQN</sequence>
<accession>A0A2S7IGY1</accession>
<name>A0A2S7IGY1_9BACT</name>
<protein>
    <submittedName>
        <fullName evidence="1">DUF4932 domain-containing protein</fullName>
    </submittedName>
</protein>
<organism evidence="1 2">
    <name type="scientific">Siphonobacter curvatus</name>
    <dbReference type="NCBI Taxonomy" id="2094562"/>
    <lineage>
        <taxon>Bacteria</taxon>
        <taxon>Pseudomonadati</taxon>
        <taxon>Bacteroidota</taxon>
        <taxon>Cytophagia</taxon>
        <taxon>Cytophagales</taxon>
        <taxon>Cytophagaceae</taxon>
        <taxon>Siphonobacter</taxon>
    </lineage>
</organism>
<dbReference type="Proteomes" id="UP000239590">
    <property type="component" value="Unassembled WGS sequence"/>
</dbReference>